<organism evidence="2">
    <name type="scientific">bioreactor metagenome</name>
    <dbReference type="NCBI Taxonomy" id="1076179"/>
    <lineage>
        <taxon>unclassified sequences</taxon>
        <taxon>metagenomes</taxon>
        <taxon>ecological metagenomes</taxon>
    </lineage>
</organism>
<proteinExistence type="predicted"/>
<dbReference type="EMBL" id="VSSQ01029496">
    <property type="protein sequence ID" value="MPM79653.1"/>
    <property type="molecule type" value="Genomic_DNA"/>
</dbReference>
<evidence type="ECO:0000313" key="2">
    <source>
        <dbReference type="EMBL" id="MPM79653.1"/>
    </source>
</evidence>
<sequence length="368" mass="41857">MTANRFDANQSYDKIIVIGDFSGKRFDPLKCRAAEDIIVLLYECEAHWFKNRKRKAAKFEKKLNTINGLDDEFTDDDTEDVDGDEDAVERFAGESLDLEEYIKTLSVFDIRKFAAGVSAGSGNAPTSEVSASGRFVSGEQIMFSKYYKAVVYNPANTKEPITETDVEKLSAGDKLVFTKRDDFTRNIVDSIYEALQTSGKLSKDVLDATEKAQWWKEVLRDYQLTHNLSYRQLAKELNRFGCSLMEVSIRQWFVEESHIVGPREEITLRQIAEMTQDAYLLNDTPGYFNACRTVRRQRKKILELIGKAIEDKLSGYQPPLGSELEIVYNNVENLSETLELEAITFLDEPVTVPVNLINKPISDMEVVS</sequence>
<comment type="caution">
    <text evidence="2">The sequence shown here is derived from an EMBL/GenBank/DDBJ whole genome shotgun (WGS) entry which is preliminary data.</text>
</comment>
<feature type="domain" description="DISARM protein DrmE C-terminal" evidence="1">
    <location>
        <begin position="135"/>
        <end position="312"/>
    </location>
</feature>
<dbReference type="InterPro" id="IPR049794">
    <property type="entry name" value="DrmE"/>
</dbReference>
<name>A0A645CRX2_9ZZZZ</name>
<evidence type="ECO:0000259" key="1">
    <source>
        <dbReference type="Pfam" id="PF24957"/>
    </source>
</evidence>
<reference evidence="2" key="1">
    <citation type="submission" date="2019-08" db="EMBL/GenBank/DDBJ databases">
        <authorList>
            <person name="Kucharzyk K."/>
            <person name="Murdoch R.W."/>
            <person name="Higgins S."/>
            <person name="Loffler F."/>
        </authorList>
    </citation>
    <scope>NUCLEOTIDE SEQUENCE</scope>
</reference>
<dbReference type="Pfam" id="PF24957">
    <property type="entry name" value="DrmE_C"/>
    <property type="match status" value="1"/>
</dbReference>
<accession>A0A645CRX2</accession>
<dbReference type="InterPro" id="IPR056666">
    <property type="entry name" value="DrmE_C"/>
</dbReference>
<dbReference type="NCBIfam" id="NF038316">
    <property type="entry name" value="DrmE_fam"/>
    <property type="match status" value="1"/>
</dbReference>
<gene>
    <name evidence="2" type="ORF">SDC9_126692</name>
</gene>
<protein>
    <recommendedName>
        <fullName evidence="1">DISARM protein DrmE C-terminal domain-containing protein</fullName>
    </recommendedName>
</protein>
<dbReference type="AlphaFoldDB" id="A0A645CRX2"/>